<dbReference type="KEGG" id="pco:PHACADRAFT_168032"/>
<feature type="region of interest" description="Disordered" evidence="1">
    <location>
        <begin position="192"/>
        <end position="225"/>
    </location>
</feature>
<keyword evidence="3" id="KW-0732">Signal</keyword>
<feature type="region of interest" description="Disordered" evidence="1">
    <location>
        <begin position="260"/>
        <end position="279"/>
    </location>
</feature>
<accession>K5XCK0</accession>
<dbReference type="GeneID" id="18909417"/>
<keyword evidence="2" id="KW-1133">Transmembrane helix</keyword>
<dbReference type="Proteomes" id="UP000008370">
    <property type="component" value="Unassembled WGS sequence"/>
</dbReference>
<feature type="compositionally biased region" description="Low complexity" evidence="1">
    <location>
        <begin position="192"/>
        <end position="211"/>
    </location>
</feature>
<organism evidence="4 5">
    <name type="scientific">Phanerochaete carnosa (strain HHB-10118-sp)</name>
    <name type="common">White-rot fungus</name>
    <name type="synonym">Peniophora carnosa</name>
    <dbReference type="NCBI Taxonomy" id="650164"/>
    <lineage>
        <taxon>Eukaryota</taxon>
        <taxon>Fungi</taxon>
        <taxon>Dikarya</taxon>
        <taxon>Basidiomycota</taxon>
        <taxon>Agaricomycotina</taxon>
        <taxon>Agaricomycetes</taxon>
        <taxon>Polyporales</taxon>
        <taxon>Phanerochaetaceae</taxon>
        <taxon>Phanerochaete</taxon>
    </lineage>
</organism>
<dbReference type="Gene3D" id="2.60.120.260">
    <property type="entry name" value="Galactose-binding domain-like"/>
    <property type="match status" value="1"/>
</dbReference>
<dbReference type="HOGENOM" id="CLU_460865_0_0_1"/>
<dbReference type="AlphaFoldDB" id="K5XCK0"/>
<keyword evidence="5" id="KW-1185">Reference proteome</keyword>
<feature type="region of interest" description="Disordered" evidence="1">
    <location>
        <begin position="344"/>
        <end position="400"/>
    </location>
</feature>
<protein>
    <submittedName>
        <fullName evidence="4">Uncharacterized protein</fullName>
    </submittedName>
</protein>
<evidence type="ECO:0000256" key="2">
    <source>
        <dbReference type="SAM" id="Phobius"/>
    </source>
</evidence>
<keyword evidence="2" id="KW-0472">Membrane</keyword>
<feature type="transmembrane region" description="Helical" evidence="2">
    <location>
        <begin position="306"/>
        <end position="327"/>
    </location>
</feature>
<feature type="compositionally biased region" description="Polar residues" evidence="1">
    <location>
        <begin position="443"/>
        <end position="454"/>
    </location>
</feature>
<reference evidence="4 5" key="1">
    <citation type="journal article" date="2012" name="BMC Genomics">
        <title>Comparative genomics of the white-rot fungi, Phanerochaete carnosa and P. chrysosporium, to elucidate the genetic basis of the distinct wood types they colonize.</title>
        <authorList>
            <person name="Suzuki H."/>
            <person name="MacDonald J."/>
            <person name="Syed K."/>
            <person name="Salamov A."/>
            <person name="Hori C."/>
            <person name="Aerts A."/>
            <person name="Henrissat B."/>
            <person name="Wiebenga A."/>
            <person name="vanKuyk P.A."/>
            <person name="Barry K."/>
            <person name="Lindquist E."/>
            <person name="LaButti K."/>
            <person name="Lapidus A."/>
            <person name="Lucas S."/>
            <person name="Coutinho P."/>
            <person name="Gong Y."/>
            <person name="Samejima M."/>
            <person name="Mahadevan R."/>
            <person name="Abou-Zaid M."/>
            <person name="de Vries R.P."/>
            <person name="Igarashi K."/>
            <person name="Yadav J.S."/>
            <person name="Grigoriev I.V."/>
            <person name="Master E.R."/>
        </authorList>
    </citation>
    <scope>NUCLEOTIDE SEQUENCE [LARGE SCALE GENOMIC DNA]</scope>
    <source>
        <strain evidence="4 5">HHB-10118-sp</strain>
    </source>
</reference>
<feature type="compositionally biased region" description="Polar residues" evidence="1">
    <location>
        <begin position="212"/>
        <end position="225"/>
    </location>
</feature>
<name>K5XCK0_PHACS</name>
<feature type="chain" id="PRO_5003891251" evidence="3">
    <location>
        <begin position="25"/>
        <end position="592"/>
    </location>
</feature>
<dbReference type="InParanoid" id="K5XCK0"/>
<dbReference type="RefSeq" id="XP_007390164.1">
    <property type="nucleotide sequence ID" value="XM_007390102.1"/>
</dbReference>
<evidence type="ECO:0000313" key="5">
    <source>
        <dbReference type="Proteomes" id="UP000008370"/>
    </source>
</evidence>
<evidence type="ECO:0000313" key="4">
    <source>
        <dbReference type="EMBL" id="EKM60717.1"/>
    </source>
</evidence>
<feature type="compositionally biased region" description="Polar residues" evidence="1">
    <location>
        <begin position="524"/>
        <end position="535"/>
    </location>
</feature>
<sequence>MFPTQLRPLFLTILSLTLHSVVSGALVNITVDDSQTEDGSTIIQYTPTELWNVGTDCSGCTAHPDSTRTLDGTWHDSTHEQGAGADGLPLATLQFEGSGIYVYCTVAHTATSPDGNSDMTFFIDGQTMGSFELPPTGQADYDYNILVYANSSIPPGSHTFVLQNGRPGGAKSLVLLDYIAYTHDDNTLPTPLSSTTTLASSPTPPLSVTAPQTTQSSILSTSNIGPTSATSATASDLSHLTSSSGLGISSATSSRYSTLGRSLSSTSTRDQPSVVITPPLSISNSPAIAAAGTSSHSSTLGRTRTIILASVIPGGVLFGIVALAVWWRRRAQYEYYAPATRGIGEDPTTSGWTSDAWAPKGDVGAGSNHGHSNHGHDSPSNVSRNDQPVRSGKAADTVGRSRGLTISSAVTAASSAYSASAYSRSSFGSSVPMHTTADHPALPSQSDTGASSTLGYAAQSESGKRARHPYATRTPEPYDSADETAALSTVPEQSSPEQSSAASHENAPRDLAAPPMQTAVVQPEQASNTESQSSLGRRPFPDRPVLEHQAQAARFRRFFRTPSGSSDMPPAYDDLSERGRESLPGSIRDTKL</sequence>
<evidence type="ECO:0000256" key="1">
    <source>
        <dbReference type="SAM" id="MobiDB-lite"/>
    </source>
</evidence>
<evidence type="ECO:0000256" key="3">
    <source>
        <dbReference type="SAM" id="SignalP"/>
    </source>
</evidence>
<feature type="compositionally biased region" description="Low complexity" evidence="1">
    <location>
        <begin position="491"/>
        <end position="503"/>
    </location>
</feature>
<feature type="region of interest" description="Disordered" evidence="1">
    <location>
        <begin position="424"/>
        <end position="592"/>
    </location>
</feature>
<feature type="compositionally biased region" description="Low complexity" evidence="1">
    <location>
        <begin position="260"/>
        <end position="269"/>
    </location>
</feature>
<dbReference type="OrthoDB" id="3245657at2759"/>
<gene>
    <name evidence="4" type="ORF">PHACADRAFT_168032</name>
</gene>
<dbReference type="STRING" id="650164.K5XCK0"/>
<proteinExistence type="predicted"/>
<keyword evidence="2" id="KW-0812">Transmembrane</keyword>
<dbReference type="EMBL" id="JH930468">
    <property type="protein sequence ID" value="EKM60717.1"/>
    <property type="molecule type" value="Genomic_DNA"/>
</dbReference>
<feature type="signal peptide" evidence="3">
    <location>
        <begin position="1"/>
        <end position="24"/>
    </location>
</feature>